<protein>
    <submittedName>
        <fullName evidence="1">Spore coat protein</fullName>
    </submittedName>
</protein>
<dbReference type="InterPro" id="IPR019593">
    <property type="entry name" value="Spore_coat_protein_Z/Y"/>
</dbReference>
<dbReference type="EMBL" id="BJXW01000009">
    <property type="protein sequence ID" value="GEN30649.1"/>
    <property type="molecule type" value="Genomic_DNA"/>
</dbReference>
<dbReference type="AlphaFoldDB" id="A0A511UVK6"/>
<proteinExistence type="predicted"/>
<dbReference type="RefSeq" id="WP_146936109.1">
    <property type="nucleotide sequence ID" value="NZ_BJXW01000009.1"/>
</dbReference>
<reference evidence="1 2" key="1">
    <citation type="submission" date="2019-07" db="EMBL/GenBank/DDBJ databases">
        <title>Whole genome shotgun sequence of Cerasibacillus quisquiliarum NBRC 102429.</title>
        <authorList>
            <person name="Hosoyama A."/>
            <person name="Uohara A."/>
            <person name="Ohji S."/>
            <person name="Ichikawa N."/>
        </authorList>
    </citation>
    <scope>NUCLEOTIDE SEQUENCE [LARGE SCALE GENOMIC DNA]</scope>
    <source>
        <strain evidence="1 2">NBRC 102429</strain>
    </source>
</reference>
<comment type="caution">
    <text evidence="1">The sequence shown here is derived from an EMBL/GenBank/DDBJ whole genome shotgun (WGS) entry which is preliminary data.</text>
</comment>
<gene>
    <name evidence="1" type="primary">cotZ</name>
    <name evidence="1" type="ORF">CQU01_08870</name>
</gene>
<organism evidence="1 2">
    <name type="scientific">Cerasibacillus quisquiliarum</name>
    <dbReference type="NCBI Taxonomy" id="227865"/>
    <lineage>
        <taxon>Bacteria</taxon>
        <taxon>Bacillati</taxon>
        <taxon>Bacillota</taxon>
        <taxon>Bacilli</taxon>
        <taxon>Bacillales</taxon>
        <taxon>Bacillaceae</taxon>
        <taxon>Cerasibacillus</taxon>
    </lineage>
</organism>
<keyword evidence="2" id="KW-1185">Reference proteome</keyword>
<evidence type="ECO:0000313" key="1">
    <source>
        <dbReference type="EMBL" id="GEN30649.1"/>
    </source>
</evidence>
<accession>A0A511UVK6</accession>
<name>A0A511UVK6_9BACI</name>
<keyword evidence="1" id="KW-0167">Capsid protein</keyword>
<dbReference type="OrthoDB" id="1655185at2"/>
<dbReference type="Pfam" id="PF10612">
    <property type="entry name" value="Spore-coat_CotZ"/>
    <property type="match status" value="1"/>
</dbReference>
<sequence>MGCGCDKKHGKNCVCEIVKEIIDAQNDITENCCITSCEQSINDLLGETEPGTGLDTVPIILYCEGNCKPFQGFGALPTRDVDSVGKMQGSFIFRPKKMLHDCCAVLELVRSRDESPDKCGFKSPCEQKTTNLEATGICITVDLKCFCHITCLPAVSLFNN</sequence>
<evidence type="ECO:0000313" key="2">
    <source>
        <dbReference type="Proteomes" id="UP000321491"/>
    </source>
</evidence>
<keyword evidence="1" id="KW-0946">Virion</keyword>
<dbReference type="Proteomes" id="UP000321491">
    <property type="component" value="Unassembled WGS sequence"/>
</dbReference>